<dbReference type="PANTHER" id="PTHR28097">
    <property type="entry name" value="PHEROMONE A FACTOR RECEPTOR"/>
    <property type="match status" value="1"/>
</dbReference>
<dbReference type="AlphaFoldDB" id="A0A0H2S4A3"/>
<keyword evidence="5 11" id="KW-1133">Transmembrane helix</keyword>
<dbReference type="InterPro" id="IPR000481">
    <property type="entry name" value="GPCR_Pheromne_B_alpha_rcpt"/>
</dbReference>
<dbReference type="InParanoid" id="A0A0H2S4A3"/>
<evidence type="ECO:0000256" key="9">
    <source>
        <dbReference type="ARBA" id="ARBA00023224"/>
    </source>
</evidence>
<keyword evidence="6" id="KW-0297">G-protein coupled receptor</keyword>
<reference evidence="12 13" key="1">
    <citation type="submission" date="2015-04" db="EMBL/GenBank/DDBJ databases">
        <title>Complete genome sequence of Schizopora paradoxa KUC8140, a cosmopolitan wood degrader in East Asia.</title>
        <authorList>
            <consortium name="DOE Joint Genome Institute"/>
            <person name="Min B."/>
            <person name="Park H."/>
            <person name="Jang Y."/>
            <person name="Kim J.-J."/>
            <person name="Kim K.H."/>
            <person name="Pangilinan J."/>
            <person name="Lipzen A."/>
            <person name="Riley R."/>
            <person name="Grigoriev I.V."/>
            <person name="Spatafora J.W."/>
            <person name="Choi I.-G."/>
        </authorList>
    </citation>
    <scope>NUCLEOTIDE SEQUENCE [LARGE SCALE GENOMIC DNA]</scope>
    <source>
        <strain evidence="12 13">KUC8140</strain>
    </source>
</reference>
<keyword evidence="8" id="KW-0675">Receptor</keyword>
<feature type="transmembrane region" description="Helical" evidence="11">
    <location>
        <begin position="162"/>
        <end position="184"/>
    </location>
</feature>
<comment type="subcellular location">
    <subcellularLocation>
        <location evidence="1">Membrane</location>
        <topology evidence="1">Multi-pass membrane protein</topology>
    </subcellularLocation>
</comment>
<dbReference type="GO" id="GO:0004934">
    <property type="term" value="F:mating-type alpha-factor pheromone receptor activity"/>
    <property type="evidence" value="ECO:0007669"/>
    <property type="project" value="InterPro"/>
</dbReference>
<feature type="compositionally biased region" description="Polar residues" evidence="10">
    <location>
        <begin position="456"/>
        <end position="469"/>
    </location>
</feature>
<sequence>MQDPSYPFFPIAFFLSFILVLVPLPWHLQAWNVGTVMYIVWTALACLNQFINSIVWRNDAIVRIAPYCDISIRFVVASSVAIPAASLTISRRLYHISRVQAVMQSAKEKRREMIIDLSVCLGLPAFVTIIWYFVQGHRFDILEQVGCLPATFNTLPAYFLLWSWPLILGGISMVYCSMTLYHFLKRRREMNQFLSNNSMISFSRYFRLMALASMDAFLTVPLGTFAIIINVRQGVQPWAGLADAHWGFSRIDQVPALLWHLSQPTVISLYLNRVFVIVCALVFFSFFGFADECRKNYARLFWRVAGRFGFKPKERAPGSSLGSANSSFMRTPAMSGGSVPDFVDRSKSGSNRLTVMIGQDVRYEKKNRDSFMSIGDLSSSFTVDLEDQKPASSPTSDASSSYTMPDSPTDEKETIDEEMREQLSTLPRLTSASPVPPPPVIRVSLDQRRQSLQQQPERTATPSRPSTRPDTMDFDL</sequence>
<dbReference type="PANTHER" id="PTHR28097:SF1">
    <property type="entry name" value="PHEROMONE A FACTOR RECEPTOR"/>
    <property type="match status" value="1"/>
</dbReference>
<dbReference type="OrthoDB" id="2874149at2759"/>
<dbReference type="PRINTS" id="PR00899">
    <property type="entry name" value="GPCRSTE3"/>
</dbReference>
<dbReference type="InterPro" id="IPR001499">
    <property type="entry name" value="GPCR_STE3"/>
</dbReference>
<comment type="similarity">
    <text evidence="2">Belongs to the G-protein coupled receptor 4 family.</text>
</comment>
<evidence type="ECO:0000256" key="10">
    <source>
        <dbReference type="SAM" id="MobiDB-lite"/>
    </source>
</evidence>
<dbReference type="Pfam" id="PF02076">
    <property type="entry name" value="STE3"/>
    <property type="match status" value="1"/>
</dbReference>
<dbReference type="Proteomes" id="UP000053477">
    <property type="component" value="Unassembled WGS sequence"/>
</dbReference>
<feature type="compositionally biased region" description="Polar residues" evidence="10">
    <location>
        <begin position="320"/>
        <end position="329"/>
    </location>
</feature>
<keyword evidence="4 11" id="KW-0812">Transmembrane</keyword>
<evidence type="ECO:0000256" key="8">
    <source>
        <dbReference type="ARBA" id="ARBA00023170"/>
    </source>
</evidence>
<feature type="region of interest" description="Disordered" evidence="10">
    <location>
        <begin position="314"/>
        <end position="334"/>
    </location>
</feature>
<feature type="region of interest" description="Disordered" evidence="10">
    <location>
        <begin position="383"/>
        <end position="476"/>
    </location>
</feature>
<dbReference type="EMBL" id="KQ085915">
    <property type="protein sequence ID" value="KLO16518.1"/>
    <property type="molecule type" value="Genomic_DNA"/>
</dbReference>
<organism evidence="12 13">
    <name type="scientific">Schizopora paradoxa</name>
    <dbReference type="NCBI Taxonomy" id="27342"/>
    <lineage>
        <taxon>Eukaryota</taxon>
        <taxon>Fungi</taxon>
        <taxon>Dikarya</taxon>
        <taxon>Basidiomycota</taxon>
        <taxon>Agaricomycotina</taxon>
        <taxon>Agaricomycetes</taxon>
        <taxon>Hymenochaetales</taxon>
        <taxon>Schizoporaceae</taxon>
        <taxon>Schizopora</taxon>
    </lineage>
</organism>
<dbReference type="GO" id="GO:0005886">
    <property type="term" value="C:plasma membrane"/>
    <property type="evidence" value="ECO:0007669"/>
    <property type="project" value="TreeGrafter"/>
</dbReference>
<evidence type="ECO:0000313" key="12">
    <source>
        <dbReference type="EMBL" id="KLO16518.1"/>
    </source>
</evidence>
<evidence type="ECO:0000256" key="4">
    <source>
        <dbReference type="ARBA" id="ARBA00022692"/>
    </source>
</evidence>
<evidence type="ECO:0000256" key="6">
    <source>
        <dbReference type="ARBA" id="ARBA00023040"/>
    </source>
</evidence>
<feature type="compositionally biased region" description="Polar residues" evidence="10">
    <location>
        <begin position="422"/>
        <end position="433"/>
    </location>
</feature>
<evidence type="ECO:0000256" key="7">
    <source>
        <dbReference type="ARBA" id="ARBA00023136"/>
    </source>
</evidence>
<name>A0A0H2S4A3_9AGAM</name>
<keyword evidence="13" id="KW-1185">Reference proteome</keyword>
<accession>A0A0H2S4A3</accession>
<dbReference type="GO" id="GO:0000750">
    <property type="term" value="P:pheromone-dependent signal transduction involved in conjugation with cellular fusion"/>
    <property type="evidence" value="ECO:0007669"/>
    <property type="project" value="TreeGrafter"/>
</dbReference>
<feature type="transmembrane region" description="Helical" evidence="11">
    <location>
        <begin position="114"/>
        <end position="134"/>
    </location>
</feature>
<gene>
    <name evidence="12" type="ORF">SCHPADRAFT_937865</name>
</gene>
<evidence type="ECO:0000256" key="2">
    <source>
        <dbReference type="ARBA" id="ARBA00011085"/>
    </source>
</evidence>
<feature type="compositionally biased region" description="Low complexity" evidence="10">
    <location>
        <begin position="390"/>
        <end position="401"/>
    </location>
</feature>
<evidence type="ECO:0000313" key="13">
    <source>
        <dbReference type="Proteomes" id="UP000053477"/>
    </source>
</evidence>
<evidence type="ECO:0000256" key="11">
    <source>
        <dbReference type="SAM" id="Phobius"/>
    </source>
</evidence>
<evidence type="ECO:0000256" key="3">
    <source>
        <dbReference type="ARBA" id="ARBA00022507"/>
    </source>
</evidence>
<protein>
    <submittedName>
        <fullName evidence="12">STE3-domain-containing protein</fullName>
    </submittedName>
</protein>
<dbReference type="CDD" id="cd14966">
    <property type="entry name" value="7tmD_STE3"/>
    <property type="match status" value="1"/>
</dbReference>
<feature type="transmembrane region" description="Helical" evidence="11">
    <location>
        <begin position="31"/>
        <end position="51"/>
    </location>
</feature>
<evidence type="ECO:0000256" key="1">
    <source>
        <dbReference type="ARBA" id="ARBA00004141"/>
    </source>
</evidence>
<feature type="transmembrane region" description="Helical" evidence="11">
    <location>
        <begin position="270"/>
        <end position="290"/>
    </location>
</feature>
<evidence type="ECO:0000256" key="5">
    <source>
        <dbReference type="ARBA" id="ARBA00022989"/>
    </source>
</evidence>
<dbReference type="PRINTS" id="PR00901">
    <property type="entry name" value="PHEROMONEBAR"/>
</dbReference>
<proteinExistence type="inferred from homology"/>
<feature type="transmembrane region" description="Helical" evidence="11">
    <location>
        <begin position="205"/>
        <end position="229"/>
    </location>
</feature>
<keyword evidence="3" id="KW-0589">Pheromone response</keyword>
<keyword evidence="7 11" id="KW-0472">Membrane</keyword>
<keyword evidence="9" id="KW-0807">Transducer</keyword>
<feature type="transmembrane region" description="Helical" evidence="11">
    <location>
        <begin position="6"/>
        <end position="24"/>
    </location>
</feature>